<evidence type="ECO:0000313" key="1">
    <source>
        <dbReference type="EMBL" id="MZR14688.1"/>
    </source>
</evidence>
<proteinExistence type="predicted"/>
<protein>
    <recommendedName>
        <fullName evidence="3">Sulfotransferase family protein</fullName>
    </recommendedName>
</protein>
<sequence>MTRVIVHAGYHKTGTTSLQDFMAANRTALAPHFAYYGKADFRGAGADARIYAQRPYPWRLARFRLSLRRFLAAIPEDDLIVLSRETFSGGMPGHRRLGGALMTSYFGPALKLARVIIAELRRRFGRDVEIVFFYTTRAREDWIRSAHGHLLRSIRLTDDYDTFRTRFPALASPAEEARRMRGALAPVPVVTAALEDWRDHREGPAGALLDLAGIPTDLRAGLTPAGRANAGQSRDLRAAFLDLNRQDMPKAELRARKAALVAEGPS</sequence>
<dbReference type="InterPro" id="IPR027417">
    <property type="entry name" value="P-loop_NTPase"/>
</dbReference>
<dbReference type="EMBL" id="WTUX01000019">
    <property type="protein sequence ID" value="MZR14688.1"/>
    <property type="molecule type" value="Genomic_DNA"/>
</dbReference>
<keyword evidence="2" id="KW-1185">Reference proteome</keyword>
<accession>A0A845M7Q1</accession>
<dbReference type="SUPFAM" id="SSF52540">
    <property type="entry name" value="P-loop containing nucleoside triphosphate hydrolases"/>
    <property type="match status" value="1"/>
</dbReference>
<gene>
    <name evidence="1" type="ORF">GQE99_16835</name>
</gene>
<name>A0A845M7Q1_9RHOB</name>
<evidence type="ECO:0008006" key="3">
    <source>
        <dbReference type="Google" id="ProtNLM"/>
    </source>
</evidence>
<comment type="caution">
    <text evidence="1">The sequence shown here is derived from an EMBL/GenBank/DDBJ whole genome shotgun (WGS) entry which is preliminary data.</text>
</comment>
<dbReference type="Proteomes" id="UP000467322">
    <property type="component" value="Unassembled WGS sequence"/>
</dbReference>
<dbReference type="RefSeq" id="WP_161352790.1">
    <property type="nucleotide sequence ID" value="NZ_WTUX01000019.1"/>
</dbReference>
<dbReference type="AlphaFoldDB" id="A0A845M7Q1"/>
<evidence type="ECO:0000313" key="2">
    <source>
        <dbReference type="Proteomes" id="UP000467322"/>
    </source>
</evidence>
<organism evidence="1 2">
    <name type="scientific">Maritimibacter harenae</name>
    <dbReference type="NCBI Taxonomy" id="2606218"/>
    <lineage>
        <taxon>Bacteria</taxon>
        <taxon>Pseudomonadati</taxon>
        <taxon>Pseudomonadota</taxon>
        <taxon>Alphaproteobacteria</taxon>
        <taxon>Rhodobacterales</taxon>
        <taxon>Roseobacteraceae</taxon>
        <taxon>Maritimibacter</taxon>
    </lineage>
</organism>
<reference evidence="1 2" key="1">
    <citation type="submission" date="2019-12" db="EMBL/GenBank/DDBJ databases">
        <title>Maritimibacter sp. nov. sp. isolated from sea sand.</title>
        <authorList>
            <person name="Kim J."/>
            <person name="Jeong S.E."/>
            <person name="Jung H.S."/>
            <person name="Jeon C.O."/>
        </authorList>
    </citation>
    <scope>NUCLEOTIDE SEQUENCE [LARGE SCALE GENOMIC DNA]</scope>
    <source>
        <strain evidence="1 2">DP07</strain>
    </source>
</reference>